<proteinExistence type="predicted"/>
<evidence type="ECO:0000313" key="1">
    <source>
        <dbReference type="EMBL" id="RNA37647.1"/>
    </source>
</evidence>
<dbReference type="Proteomes" id="UP000276133">
    <property type="component" value="Unassembled WGS sequence"/>
</dbReference>
<protein>
    <submittedName>
        <fullName evidence="1">Uncharacterized protein</fullName>
    </submittedName>
</protein>
<keyword evidence="2" id="KW-1185">Reference proteome</keyword>
<reference evidence="1 2" key="1">
    <citation type="journal article" date="2018" name="Sci. Rep.">
        <title>Genomic signatures of local adaptation to the degree of environmental predictability in rotifers.</title>
        <authorList>
            <person name="Franch-Gras L."/>
            <person name="Hahn C."/>
            <person name="Garcia-Roger E.M."/>
            <person name="Carmona M.J."/>
            <person name="Serra M."/>
            <person name="Gomez A."/>
        </authorList>
    </citation>
    <scope>NUCLEOTIDE SEQUENCE [LARGE SCALE GENOMIC DNA]</scope>
    <source>
        <strain evidence="1">HYR1</strain>
    </source>
</reference>
<dbReference type="AlphaFoldDB" id="A0A3M7SPV6"/>
<comment type="caution">
    <text evidence="1">The sequence shown here is derived from an EMBL/GenBank/DDBJ whole genome shotgun (WGS) entry which is preliminary data.</text>
</comment>
<accession>A0A3M7SPV6</accession>
<dbReference type="EMBL" id="REGN01001010">
    <property type="protein sequence ID" value="RNA37647.1"/>
    <property type="molecule type" value="Genomic_DNA"/>
</dbReference>
<gene>
    <name evidence="1" type="ORF">BpHYR1_026990</name>
</gene>
<organism evidence="1 2">
    <name type="scientific">Brachionus plicatilis</name>
    <name type="common">Marine rotifer</name>
    <name type="synonym">Brachionus muelleri</name>
    <dbReference type="NCBI Taxonomy" id="10195"/>
    <lineage>
        <taxon>Eukaryota</taxon>
        <taxon>Metazoa</taxon>
        <taxon>Spiralia</taxon>
        <taxon>Gnathifera</taxon>
        <taxon>Rotifera</taxon>
        <taxon>Eurotatoria</taxon>
        <taxon>Monogononta</taxon>
        <taxon>Pseudotrocha</taxon>
        <taxon>Ploima</taxon>
        <taxon>Brachionidae</taxon>
        <taxon>Brachionus</taxon>
    </lineage>
</organism>
<sequence length="164" mass="20010">MKLFIVYMNCCMLDMFRFKLLSICISFFTNIKINQYKENTVLHNRFDKSKDYLHLESLKLFIFRIRTRFIGYTFHKIVVNFDTDYKICQKKSTFDNLKERFFQDLTTRVIVKVVLSSPFIKIQIRINNELVWLSPKRKSQNLHFKICIFIYCTEFLECDFIIYV</sequence>
<name>A0A3M7SPV6_BRAPC</name>
<evidence type="ECO:0000313" key="2">
    <source>
        <dbReference type="Proteomes" id="UP000276133"/>
    </source>
</evidence>